<dbReference type="EMBL" id="ACOM01000005">
    <property type="protein sequence ID" value="EEP54535.1"/>
    <property type="molecule type" value="Genomic_DNA"/>
</dbReference>
<dbReference type="RefSeq" id="WP_003407949.1">
    <property type="nucleotide sequence ID" value="NZ_ACOM01000005.1"/>
</dbReference>
<evidence type="ECO:0000256" key="11">
    <source>
        <dbReference type="ARBA" id="ARBA00023065"/>
    </source>
</evidence>
<dbReference type="InterPro" id="IPR048279">
    <property type="entry name" value="MdtK-like"/>
</dbReference>
<comment type="subcellular location">
    <subcellularLocation>
        <location evidence="2">Cell membrane</location>
        <topology evidence="2">Multi-pass membrane protein</topology>
    </subcellularLocation>
</comment>
<dbReference type="InterPro" id="IPR002528">
    <property type="entry name" value="MATE_fam"/>
</dbReference>
<dbReference type="PANTHER" id="PTHR43298:SF2">
    <property type="entry name" value="FMN_FAD EXPORTER YEEO-RELATED"/>
    <property type="match status" value="1"/>
</dbReference>
<sequence length="454" mass="48840">MEKNELFESMPIKKAVMKMSLPLMTSLLVTVIYNMADTFFVAQTGDPNQVAAVGLTSPIFMLLLALSNVFAIGGSALISRTLGAKDTEKVKHISSFCFYSSIILGIICIIVLNLAMEPILKLLGTSSLTKSFCKEFLLYYIVGAPFVVCTFTLGNLIRTEGLSKEAMIGNMIGTLLNIILDPIMILVLEMGIRGAAIATVIGNVSSVIYFIIIINKKCKGLSLSIKDFSINKEIISGVMVVGIPASINNMLMSISYVFVNNYLKLYGDSAIAAMGIANKVVSLVTLLLIGFAAGAQPIMAYSYGAENNKRLSELLRFLFKAAIIGGFIGGAVIFVFANNIVKVFINDAEIVNYGILMLRALIVSAPLVGVIYVLSNLFQGMGKGTQSLILAVGRQGLIFIPVISIMNKIAGMNGIIISQALTDVLTAILAVSMFVHLKGKENISIKKQIELDVQ</sequence>
<dbReference type="GO" id="GO:0005886">
    <property type="term" value="C:plasma membrane"/>
    <property type="evidence" value="ECO:0007669"/>
    <property type="project" value="UniProtKB-SubCell"/>
</dbReference>
<keyword evidence="8" id="KW-1003">Cell membrane</keyword>
<evidence type="ECO:0000256" key="9">
    <source>
        <dbReference type="ARBA" id="ARBA00022692"/>
    </source>
</evidence>
<keyword evidence="10 15" id="KW-1133">Transmembrane helix</keyword>
<dbReference type="Pfam" id="PF01554">
    <property type="entry name" value="MatE"/>
    <property type="match status" value="2"/>
</dbReference>
<evidence type="ECO:0000313" key="17">
    <source>
        <dbReference type="Proteomes" id="UP000003081"/>
    </source>
</evidence>
<feature type="transmembrane region" description="Helical" evidence="15">
    <location>
        <begin position="270"/>
        <end position="293"/>
    </location>
</feature>
<evidence type="ECO:0000256" key="5">
    <source>
        <dbReference type="ARBA" id="ARBA00022106"/>
    </source>
</evidence>
<keyword evidence="9 15" id="KW-0812">Transmembrane</keyword>
<keyword evidence="13" id="KW-0046">Antibiotic resistance</keyword>
<evidence type="ECO:0000256" key="1">
    <source>
        <dbReference type="ARBA" id="ARBA00003408"/>
    </source>
</evidence>
<keyword evidence="17" id="KW-1185">Reference proteome</keyword>
<name>C4IGF1_CLOBU</name>
<comment type="caution">
    <text evidence="16">The sequence shown here is derived from an EMBL/GenBank/DDBJ whole genome shotgun (WGS) entry which is preliminary data.</text>
</comment>
<dbReference type="GO" id="GO:0015297">
    <property type="term" value="F:antiporter activity"/>
    <property type="evidence" value="ECO:0007669"/>
    <property type="project" value="UniProtKB-KW"/>
</dbReference>
<feature type="transmembrane region" description="Helical" evidence="15">
    <location>
        <begin position="234"/>
        <end position="258"/>
    </location>
</feature>
<evidence type="ECO:0000256" key="8">
    <source>
        <dbReference type="ARBA" id="ARBA00022475"/>
    </source>
</evidence>
<evidence type="ECO:0000256" key="2">
    <source>
        <dbReference type="ARBA" id="ARBA00004651"/>
    </source>
</evidence>
<reference evidence="16 17" key="1">
    <citation type="submission" date="2009-08" db="EMBL/GenBank/DDBJ databases">
        <authorList>
            <person name="Shrivastava S."/>
            <person name="Brinkac L.B."/>
            <person name="Brown J.L."/>
            <person name="Bruce D.B."/>
            <person name="Detter C."/>
            <person name="Green L.D."/>
            <person name="Munk C.A."/>
            <person name="Rogers Y.C."/>
            <person name="Tapia R."/>
            <person name="Sims D.R."/>
            <person name="Smith L.A."/>
            <person name="Smith T.J."/>
            <person name="Sutton G."/>
            <person name="Brettin T."/>
        </authorList>
    </citation>
    <scope>NUCLEOTIDE SEQUENCE [LARGE SCALE GENOMIC DNA]</scope>
    <source>
        <strain evidence="17">E4 str. BoNT E BL5262</strain>
    </source>
</reference>
<feature type="transmembrane region" description="Helical" evidence="15">
    <location>
        <begin position="194"/>
        <end position="214"/>
    </location>
</feature>
<evidence type="ECO:0000256" key="3">
    <source>
        <dbReference type="ARBA" id="ARBA00008417"/>
    </source>
</evidence>
<evidence type="ECO:0000256" key="6">
    <source>
        <dbReference type="ARBA" id="ARBA00022448"/>
    </source>
</evidence>
<feature type="transmembrane region" description="Helical" evidence="15">
    <location>
        <begin position="416"/>
        <end position="437"/>
    </location>
</feature>
<dbReference type="GO" id="GO:0042910">
    <property type="term" value="F:xenobiotic transmembrane transporter activity"/>
    <property type="evidence" value="ECO:0007669"/>
    <property type="project" value="InterPro"/>
</dbReference>
<keyword evidence="11" id="KW-0406">Ion transport</keyword>
<evidence type="ECO:0000256" key="12">
    <source>
        <dbReference type="ARBA" id="ARBA00023136"/>
    </source>
</evidence>
<organism evidence="16 17">
    <name type="scientific">Clostridium butyricum E4 str. BoNT E BL5262</name>
    <dbReference type="NCBI Taxonomy" id="632245"/>
    <lineage>
        <taxon>Bacteria</taxon>
        <taxon>Bacillati</taxon>
        <taxon>Bacillota</taxon>
        <taxon>Clostridia</taxon>
        <taxon>Eubacteriales</taxon>
        <taxon>Clostridiaceae</taxon>
        <taxon>Clostridium</taxon>
    </lineage>
</organism>
<keyword evidence="6" id="KW-0813">Transport</keyword>
<keyword evidence="12 15" id="KW-0472">Membrane</keyword>
<dbReference type="PANTHER" id="PTHR43298">
    <property type="entry name" value="MULTIDRUG RESISTANCE PROTEIN NORM-RELATED"/>
    <property type="match status" value="1"/>
</dbReference>
<gene>
    <name evidence="16" type="ORF">CLP_1856</name>
</gene>
<feature type="transmembrane region" description="Helical" evidence="15">
    <location>
        <begin position="96"/>
        <end position="116"/>
    </location>
</feature>
<feature type="transmembrane region" description="Helical" evidence="15">
    <location>
        <begin position="136"/>
        <end position="156"/>
    </location>
</feature>
<comment type="similarity">
    <text evidence="3">Belongs to the multi antimicrobial extrusion (MATE) (TC 2.A.66.1) family. MepA subfamily.</text>
</comment>
<dbReference type="NCBIfam" id="TIGR00797">
    <property type="entry name" value="matE"/>
    <property type="match status" value="1"/>
</dbReference>
<evidence type="ECO:0000256" key="4">
    <source>
        <dbReference type="ARBA" id="ARBA00020268"/>
    </source>
</evidence>
<feature type="transmembrane region" description="Helical" evidence="15">
    <location>
        <begin position="387"/>
        <end position="410"/>
    </location>
</feature>
<evidence type="ECO:0000256" key="13">
    <source>
        <dbReference type="ARBA" id="ARBA00023251"/>
    </source>
</evidence>
<evidence type="ECO:0000256" key="14">
    <source>
        <dbReference type="ARBA" id="ARBA00031636"/>
    </source>
</evidence>
<evidence type="ECO:0000256" key="7">
    <source>
        <dbReference type="ARBA" id="ARBA00022449"/>
    </source>
</evidence>
<dbReference type="GO" id="GO:0046677">
    <property type="term" value="P:response to antibiotic"/>
    <property type="evidence" value="ECO:0007669"/>
    <property type="project" value="UniProtKB-KW"/>
</dbReference>
<evidence type="ECO:0000256" key="10">
    <source>
        <dbReference type="ARBA" id="ARBA00022989"/>
    </source>
</evidence>
<feature type="transmembrane region" description="Helical" evidence="15">
    <location>
        <begin position="356"/>
        <end position="375"/>
    </location>
</feature>
<feature type="transmembrane region" description="Helical" evidence="15">
    <location>
        <begin position="168"/>
        <end position="188"/>
    </location>
</feature>
<comment type="function">
    <text evidence="1">Multidrug efflux pump.</text>
</comment>
<dbReference type="CDD" id="cd13143">
    <property type="entry name" value="MATE_MepA_like"/>
    <property type="match status" value="1"/>
</dbReference>
<accession>C4IGF1</accession>
<dbReference type="Proteomes" id="UP000003081">
    <property type="component" value="Unassembled WGS sequence"/>
</dbReference>
<dbReference type="GO" id="GO:0006811">
    <property type="term" value="P:monoatomic ion transport"/>
    <property type="evidence" value="ECO:0007669"/>
    <property type="project" value="UniProtKB-KW"/>
</dbReference>
<evidence type="ECO:0000256" key="15">
    <source>
        <dbReference type="SAM" id="Phobius"/>
    </source>
</evidence>
<protein>
    <recommendedName>
        <fullName evidence="5">Multidrug export protein MepA</fullName>
    </recommendedName>
    <alternativeName>
        <fullName evidence="14">Multidrug-efflux transporter</fullName>
    </alternativeName>
    <alternativeName>
        <fullName evidence="4">Probable multidrug resistance protein NorM</fullName>
    </alternativeName>
</protein>
<feature type="transmembrane region" description="Helical" evidence="15">
    <location>
        <begin position="21"/>
        <end position="42"/>
    </location>
</feature>
<dbReference type="AlphaFoldDB" id="C4IGF1"/>
<dbReference type="InterPro" id="IPR050222">
    <property type="entry name" value="MATE_MdtK"/>
</dbReference>
<feature type="transmembrane region" description="Helical" evidence="15">
    <location>
        <begin position="314"/>
        <end position="336"/>
    </location>
</feature>
<dbReference type="HOGENOM" id="CLU_012893_0_1_9"/>
<dbReference type="PIRSF" id="PIRSF006603">
    <property type="entry name" value="DinF"/>
    <property type="match status" value="1"/>
</dbReference>
<dbReference type="eggNOG" id="COG0534">
    <property type="taxonomic scope" value="Bacteria"/>
</dbReference>
<dbReference type="InterPro" id="IPR045070">
    <property type="entry name" value="MATE_MepA-like"/>
</dbReference>
<proteinExistence type="inferred from homology"/>
<keyword evidence="7" id="KW-0050">Antiport</keyword>
<evidence type="ECO:0000313" key="16">
    <source>
        <dbReference type="EMBL" id="EEP54535.1"/>
    </source>
</evidence>